<feature type="transmembrane region" description="Helical" evidence="1">
    <location>
        <begin position="12"/>
        <end position="37"/>
    </location>
</feature>
<feature type="transmembrane region" description="Helical" evidence="1">
    <location>
        <begin position="141"/>
        <end position="163"/>
    </location>
</feature>
<organism evidence="2 3">
    <name type="scientific">Williamsia phyllosphaerae</name>
    <dbReference type="NCBI Taxonomy" id="885042"/>
    <lineage>
        <taxon>Bacteria</taxon>
        <taxon>Bacillati</taxon>
        <taxon>Actinomycetota</taxon>
        <taxon>Actinomycetes</taxon>
        <taxon>Mycobacteriales</taxon>
        <taxon>Nocardiaceae</taxon>
        <taxon>Williamsia</taxon>
    </lineage>
</organism>
<sequence length="327" mass="32817">MSSTTIDRTRPTAAIGFGLVAGLVVALVVLAFLWPIATSEPRDLPVGVVGGALPQGVELPVDATSYNTRADAVQAIKERQVSGAYILDQAAPEVLIAGAGLASGTAVIEKVGAQLTATQGKTPTVTDVVPLASGDPTGTGLGAMGFPLVLGGIVGGVLVSSLVTGLRRRLLALGVYGVAAGLLAAVVTGPVLGIVAGSFWADALVLGVAMLGTASTVVGLNALLGAAGTGVGAAITMLLANPISGGATPHQFITGPWGEIGQYFVPGASQSLFREVNYFPDASTLHEWLVLIAWILGGVTLSVAAHFRSSTPVDVPVDEREEAPSIA</sequence>
<dbReference type="Proteomes" id="UP000632454">
    <property type="component" value="Unassembled WGS sequence"/>
</dbReference>
<protein>
    <recommendedName>
        <fullName evidence="4">ABC transporter permease</fullName>
    </recommendedName>
</protein>
<dbReference type="RefSeq" id="WP_188486573.1">
    <property type="nucleotide sequence ID" value="NZ_BMCS01000001.1"/>
</dbReference>
<keyword evidence="1" id="KW-0472">Membrane</keyword>
<name>A0ABQ1U771_9NOCA</name>
<evidence type="ECO:0000313" key="3">
    <source>
        <dbReference type="Proteomes" id="UP000632454"/>
    </source>
</evidence>
<gene>
    <name evidence="2" type="ORF">GCM10007298_04750</name>
</gene>
<dbReference type="EMBL" id="BMCS01000001">
    <property type="protein sequence ID" value="GGF11836.1"/>
    <property type="molecule type" value="Genomic_DNA"/>
</dbReference>
<keyword evidence="1" id="KW-0812">Transmembrane</keyword>
<accession>A0ABQ1U771</accession>
<evidence type="ECO:0000256" key="1">
    <source>
        <dbReference type="SAM" id="Phobius"/>
    </source>
</evidence>
<reference evidence="3" key="1">
    <citation type="journal article" date="2019" name="Int. J. Syst. Evol. Microbiol.">
        <title>The Global Catalogue of Microorganisms (GCM) 10K type strain sequencing project: providing services to taxonomists for standard genome sequencing and annotation.</title>
        <authorList>
            <consortium name="The Broad Institute Genomics Platform"/>
            <consortium name="The Broad Institute Genome Sequencing Center for Infectious Disease"/>
            <person name="Wu L."/>
            <person name="Ma J."/>
        </authorList>
    </citation>
    <scope>NUCLEOTIDE SEQUENCE [LARGE SCALE GENOMIC DNA]</scope>
    <source>
        <strain evidence="3">CCM 7855</strain>
    </source>
</reference>
<feature type="transmembrane region" description="Helical" evidence="1">
    <location>
        <begin position="170"/>
        <end position="200"/>
    </location>
</feature>
<feature type="transmembrane region" description="Helical" evidence="1">
    <location>
        <begin position="288"/>
        <end position="307"/>
    </location>
</feature>
<evidence type="ECO:0000313" key="2">
    <source>
        <dbReference type="EMBL" id="GGF11836.1"/>
    </source>
</evidence>
<evidence type="ECO:0008006" key="4">
    <source>
        <dbReference type="Google" id="ProtNLM"/>
    </source>
</evidence>
<comment type="caution">
    <text evidence="2">The sequence shown here is derived from an EMBL/GenBank/DDBJ whole genome shotgun (WGS) entry which is preliminary data.</text>
</comment>
<keyword evidence="3" id="KW-1185">Reference proteome</keyword>
<keyword evidence="1" id="KW-1133">Transmembrane helix</keyword>
<proteinExistence type="predicted"/>